<evidence type="ECO:0000313" key="2">
    <source>
        <dbReference type="Proteomes" id="UP000519439"/>
    </source>
</evidence>
<protein>
    <submittedName>
        <fullName evidence="1">DNA-binding MarR family transcriptional regulator</fullName>
    </submittedName>
</protein>
<evidence type="ECO:0000313" key="1">
    <source>
        <dbReference type="EMBL" id="MBB4039090.1"/>
    </source>
</evidence>
<organism evidence="1 2">
    <name type="scientific">Microvirga flocculans</name>
    <dbReference type="NCBI Taxonomy" id="217168"/>
    <lineage>
        <taxon>Bacteria</taxon>
        <taxon>Pseudomonadati</taxon>
        <taxon>Pseudomonadota</taxon>
        <taxon>Alphaproteobacteria</taxon>
        <taxon>Hyphomicrobiales</taxon>
        <taxon>Methylobacteriaceae</taxon>
        <taxon>Microvirga</taxon>
    </lineage>
</organism>
<dbReference type="GO" id="GO:0003677">
    <property type="term" value="F:DNA binding"/>
    <property type="evidence" value="ECO:0007669"/>
    <property type="project" value="UniProtKB-KW"/>
</dbReference>
<keyword evidence="1" id="KW-0238">DNA-binding</keyword>
<accession>A0A7W6N748</accession>
<dbReference type="InterPro" id="IPR036388">
    <property type="entry name" value="WH-like_DNA-bd_sf"/>
</dbReference>
<dbReference type="InterPro" id="IPR036390">
    <property type="entry name" value="WH_DNA-bd_sf"/>
</dbReference>
<reference evidence="1 2" key="1">
    <citation type="submission" date="2020-08" db="EMBL/GenBank/DDBJ databases">
        <title>Genomic Encyclopedia of Type Strains, Phase IV (KMG-IV): sequencing the most valuable type-strain genomes for metagenomic binning, comparative biology and taxonomic classification.</title>
        <authorList>
            <person name="Goeker M."/>
        </authorList>
    </citation>
    <scope>NUCLEOTIDE SEQUENCE [LARGE SCALE GENOMIC DNA]</scope>
    <source>
        <strain evidence="1 2">DSM 15743</strain>
    </source>
</reference>
<dbReference type="Gene3D" id="1.10.10.10">
    <property type="entry name" value="Winged helix-like DNA-binding domain superfamily/Winged helix DNA-binding domain"/>
    <property type="match status" value="1"/>
</dbReference>
<dbReference type="SUPFAM" id="SSF46785">
    <property type="entry name" value="Winged helix' DNA-binding domain"/>
    <property type="match status" value="1"/>
</dbReference>
<dbReference type="Proteomes" id="UP000519439">
    <property type="component" value="Unassembled WGS sequence"/>
</dbReference>
<keyword evidence="2" id="KW-1185">Reference proteome</keyword>
<proteinExistence type="predicted"/>
<comment type="caution">
    <text evidence="1">The sequence shown here is derived from an EMBL/GenBank/DDBJ whole genome shotgun (WGS) entry which is preliminary data.</text>
</comment>
<dbReference type="EMBL" id="JACIDC010000002">
    <property type="protein sequence ID" value="MBB4039090.1"/>
    <property type="molecule type" value="Genomic_DNA"/>
</dbReference>
<dbReference type="AlphaFoldDB" id="A0A7W6N748"/>
<sequence length="132" mass="14649">MLNHHHEHRENNGEEMLRQNKACERLWNLGKALTGEVGEITISLFMTLLTVAKGTYGLGPQATSRTIQEETGYSQSTVSRNIALLSDIGTKDKPGYGLIEVQIDPSDRRKQLLTLTRKGRDLCDKLALAIAS</sequence>
<dbReference type="RefSeq" id="WP_154664070.1">
    <property type="nucleotide sequence ID" value="NZ_JACIDC010000002.1"/>
</dbReference>
<gene>
    <name evidence="1" type="ORF">GGR34_000725</name>
</gene>
<name>A0A7W6N748_9HYPH</name>